<feature type="region of interest" description="Disordered" evidence="4">
    <location>
        <begin position="137"/>
        <end position="156"/>
    </location>
</feature>
<evidence type="ECO:0000313" key="5">
    <source>
        <dbReference type="EMBL" id="MEC4721378.1"/>
    </source>
</evidence>
<comment type="similarity">
    <text evidence="2">Belongs to the FlgN family.</text>
</comment>
<keyword evidence="5" id="KW-0282">Flagellum</keyword>
<proteinExistence type="inferred from homology"/>
<evidence type="ECO:0000256" key="4">
    <source>
        <dbReference type="SAM" id="MobiDB-lite"/>
    </source>
</evidence>
<evidence type="ECO:0000256" key="3">
    <source>
        <dbReference type="ARBA" id="ARBA00022795"/>
    </source>
</evidence>
<protein>
    <submittedName>
        <fullName evidence="5">Flagellar protein FlgN</fullName>
    </submittedName>
</protein>
<dbReference type="EMBL" id="JAWIIV010000018">
    <property type="protein sequence ID" value="MEC4721378.1"/>
    <property type="molecule type" value="Genomic_DNA"/>
</dbReference>
<accession>A0ABU6JCX8</accession>
<gene>
    <name evidence="5" type="ORF">RY831_19615</name>
</gene>
<evidence type="ECO:0000313" key="6">
    <source>
        <dbReference type="Proteomes" id="UP001352263"/>
    </source>
</evidence>
<evidence type="ECO:0000256" key="1">
    <source>
        <dbReference type="ARBA" id="ARBA00002397"/>
    </source>
</evidence>
<dbReference type="SUPFAM" id="SSF140566">
    <property type="entry name" value="FlgN-like"/>
    <property type="match status" value="1"/>
</dbReference>
<dbReference type="InterPro" id="IPR036679">
    <property type="entry name" value="FlgN-like_sf"/>
</dbReference>
<reference evidence="5 6" key="1">
    <citation type="submission" date="2023-10" db="EMBL/GenBank/DDBJ databases">
        <title>Noviherbaspirillum sp. CPCC 100848 genome assembly.</title>
        <authorList>
            <person name="Li X.Y."/>
            <person name="Fang X.M."/>
        </authorList>
    </citation>
    <scope>NUCLEOTIDE SEQUENCE [LARGE SCALE GENOMIC DNA]</scope>
    <source>
        <strain evidence="5 6">CPCC 100848</strain>
    </source>
</reference>
<comment type="function">
    <text evidence="1">Required for the efficient initiation of filament assembly.</text>
</comment>
<dbReference type="InterPro" id="IPR007809">
    <property type="entry name" value="FlgN-like"/>
</dbReference>
<dbReference type="RefSeq" id="WP_326508083.1">
    <property type="nucleotide sequence ID" value="NZ_JAWIIV010000018.1"/>
</dbReference>
<comment type="caution">
    <text evidence="5">The sequence shown here is derived from an EMBL/GenBank/DDBJ whole genome shotgun (WGS) entry which is preliminary data.</text>
</comment>
<dbReference type="Proteomes" id="UP001352263">
    <property type="component" value="Unassembled WGS sequence"/>
</dbReference>
<dbReference type="Gene3D" id="1.20.58.300">
    <property type="entry name" value="FlgN-like"/>
    <property type="match status" value="1"/>
</dbReference>
<sequence length="156" mass="16518">MQNPVRNPGDSLNEELAAGNALLQLLKQEQEHLIQANLEGLTAAIEEKTKTVARMTELALARHRSLAAAGFSADETGMLAWVRSAPAEAGQTWNALLDLARDAKELNRTNGLLIGQHMSRNQNALSVLQGNQGGGTMYGPTGQTTSSGGSRTLIVG</sequence>
<keyword evidence="5" id="KW-0966">Cell projection</keyword>
<organism evidence="5 6">
    <name type="scientific">Noviherbaspirillum album</name>
    <dbReference type="NCBI Taxonomy" id="3080276"/>
    <lineage>
        <taxon>Bacteria</taxon>
        <taxon>Pseudomonadati</taxon>
        <taxon>Pseudomonadota</taxon>
        <taxon>Betaproteobacteria</taxon>
        <taxon>Burkholderiales</taxon>
        <taxon>Oxalobacteraceae</taxon>
        <taxon>Noviherbaspirillum</taxon>
    </lineage>
</organism>
<feature type="compositionally biased region" description="Low complexity" evidence="4">
    <location>
        <begin position="141"/>
        <end position="150"/>
    </location>
</feature>
<evidence type="ECO:0000256" key="2">
    <source>
        <dbReference type="ARBA" id="ARBA00007703"/>
    </source>
</evidence>
<name>A0ABU6JCX8_9BURK</name>
<dbReference type="Pfam" id="PF05130">
    <property type="entry name" value="FlgN"/>
    <property type="match status" value="1"/>
</dbReference>
<keyword evidence="3" id="KW-1005">Bacterial flagellum biogenesis</keyword>
<keyword evidence="5" id="KW-0969">Cilium</keyword>
<keyword evidence="6" id="KW-1185">Reference proteome</keyword>